<dbReference type="Proteomes" id="UP000654279">
    <property type="component" value="Unassembled WGS sequence"/>
</dbReference>
<dbReference type="InterPro" id="IPR002792">
    <property type="entry name" value="TRAM_dom"/>
</dbReference>
<feature type="transmembrane region" description="Helical" evidence="5">
    <location>
        <begin position="42"/>
        <end position="64"/>
    </location>
</feature>
<dbReference type="GO" id="GO:0016787">
    <property type="term" value="F:hydrolase activity"/>
    <property type="evidence" value="ECO:0007669"/>
    <property type="project" value="UniProtKB-KW"/>
</dbReference>
<keyword evidence="8" id="KW-1185">Reference proteome</keyword>
<evidence type="ECO:0000256" key="1">
    <source>
        <dbReference type="ARBA" id="ARBA00001946"/>
    </source>
</evidence>
<protein>
    <submittedName>
        <fullName evidence="7">TRAM domain-containing protein</fullName>
    </submittedName>
</protein>
<keyword evidence="3" id="KW-0378">Hydrolase</keyword>
<evidence type="ECO:0000256" key="4">
    <source>
        <dbReference type="ARBA" id="ARBA00022842"/>
    </source>
</evidence>
<comment type="caution">
    <text evidence="7">The sequence shown here is derived from an EMBL/GenBank/DDBJ whole genome shotgun (WGS) entry which is preliminary data.</text>
</comment>
<proteinExistence type="predicted"/>
<comment type="cofactor">
    <cofactor evidence="1">
        <name>Mg(2+)</name>
        <dbReference type="ChEBI" id="CHEBI:18420"/>
    </cofactor>
</comment>
<sequence length="365" mass="40112">MIARVLRGIVTLVGVLAGWSLGIVMLGFNFLGGGELGRYMPIWGHLILVLTCAAVGGAMAFLLAPPLFRAVYRVAGALEQRLSATPIADLVAGALGLLVGLAVAFMLSFLANDLPVFWLSVVVKLSIYMLLGLLGMRLAVRRRSELMDYFAALRRREQERAAQAEGLKPPADKVLDTSAIIDGRIFDVVRAGFVDGRLSVPDFVLQELRHIADSPDPLRRQRGRRGLEMLESIRQELPARVHVVRRERRTGEEVDAALCRIAREEGGCVVTTDYNLNKMAGVQGVRVLNVNELAGAMRQRLLPGEQFTVQILREGREKEQGLAYLDDGTMIVIEGGRPYIGMRRQVEVTSLLQTAAGQMVFVKLV</sequence>
<evidence type="ECO:0000313" key="7">
    <source>
        <dbReference type="EMBL" id="MBC8528278.1"/>
    </source>
</evidence>
<dbReference type="SMART" id="SM00670">
    <property type="entry name" value="PINc"/>
    <property type="match status" value="1"/>
</dbReference>
<dbReference type="GO" id="GO:0004518">
    <property type="term" value="F:nuclease activity"/>
    <property type="evidence" value="ECO:0007669"/>
    <property type="project" value="UniProtKB-KW"/>
</dbReference>
<dbReference type="Pfam" id="PF01850">
    <property type="entry name" value="PIN"/>
    <property type="match status" value="1"/>
</dbReference>
<evidence type="ECO:0000256" key="5">
    <source>
        <dbReference type="SAM" id="Phobius"/>
    </source>
</evidence>
<evidence type="ECO:0000256" key="3">
    <source>
        <dbReference type="ARBA" id="ARBA00022801"/>
    </source>
</evidence>
<reference evidence="7" key="1">
    <citation type="submission" date="2020-08" db="EMBL/GenBank/DDBJ databases">
        <title>Genome public.</title>
        <authorList>
            <person name="Liu C."/>
            <person name="Sun Q."/>
        </authorList>
    </citation>
    <scope>NUCLEOTIDE SEQUENCE</scope>
    <source>
        <strain evidence="7">NSJ-44</strain>
    </source>
</reference>
<dbReference type="InterPro" id="IPR052041">
    <property type="entry name" value="Nucleic_acid_metab_PIN/TRAM"/>
</dbReference>
<dbReference type="InterPro" id="IPR002716">
    <property type="entry name" value="PIN_dom"/>
</dbReference>
<evidence type="ECO:0000259" key="6">
    <source>
        <dbReference type="PROSITE" id="PS50926"/>
    </source>
</evidence>
<feature type="domain" description="TRAM" evidence="6">
    <location>
        <begin position="300"/>
        <end position="365"/>
    </location>
</feature>
<accession>A0A926CY42</accession>
<dbReference type="EMBL" id="JACRSO010000001">
    <property type="protein sequence ID" value="MBC8528278.1"/>
    <property type="molecule type" value="Genomic_DNA"/>
</dbReference>
<dbReference type="PANTHER" id="PTHR11603:SF147">
    <property type="entry name" value="MEMBRANE PROTEIN"/>
    <property type="match status" value="1"/>
</dbReference>
<gene>
    <name evidence="7" type="ORF">H8699_02340</name>
</gene>
<organism evidence="7 8">
    <name type="scientific">Luoshenia tenuis</name>
    <dbReference type="NCBI Taxonomy" id="2763654"/>
    <lineage>
        <taxon>Bacteria</taxon>
        <taxon>Bacillati</taxon>
        <taxon>Bacillota</taxon>
        <taxon>Clostridia</taxon>
        <taxon>Christensenellales</taxon>
        <taxon>Christensenellaceae</taxon>
        <taxon>Luoshenia</taxon>
    </lineage>
</organism>
<feature type="transmembrane region" description="Helical" evidence="5">
    <location>
        <begin position="9"/>
        <end position="30"/>
    </location>
</feature>
<dbReference type="AlphaFoldDB" id="A0A926CY42"/>
<keyword evidence="5" id="KW-0472">Membrane</keyword>
<evidence type="ECO:0000256" key="2">
    <source>
        <dbReference type="ARBA" id="ARBA00022722"/>
    </source>
</evidence>
<evidence type="ECO:0000313" key="8">
    <source>
        <dbReference type="Proteomes" id="UP000654279"/>
    </source>
</evidence>
<dbReference type="Pfam" id="PF01938">
    <property type="entry name" value="TRAM"/>
    <property type="match status" value="1"/>
</dbReference>
<name>A0A926CY42_9FIRM</name>
<dbReference type="Gene3D" id="3.40.50.1010">
    <property type="entry name" value="5'-nuclease"/>
    <property type="match status" value="1"/>
</dbReference>
<dbReference type="PROSITE" id="PS50926">
    <property type="entry name" value="TRAM"/>
    <property type="match status" value="1"/>
</dbReference>
<keyword evidence="5" id="KW-1133">Transmembrane helix</keyword>
<dbReference type="RefSeq" id="WP_249284313.1">
    <property type="nucleotide sequence ID" value="NZ_JACRSO010000001.1"/>
</dbReference>
<dbReference type="PANTHER" id="PTHR11603">
    <property type="entry name" value="AAA FAMILY ATPASE"/>
    <property type="match status" value="1"/>
</dbReference>
<feature type="transmembrane region" description="Helical" evidence="5">
    <location>
        <begin position="90"/>
        <end position="111"/>
    </location>
</feature>
<keyword evidence="5" id="KW-0812">Transmembrane</keyword>
<dbReference type="CDD" id="cd09877">
    <property type="entry name" value="PIN_YacL-like"/>
    <property type="match status" value="1"/>
</dbReference>
<dbReference type="SUPFAM" id="SSF88723">
    <property type="entry name" value="PIN domain-like"/>
    <property type="match status" value="1"/>
</dbReference>
<dbReference type="InterPro" id="IPR029060">
    <property type="entry name" value="PIN-like_dom_sf"/>
</dbReference>
<feature type="transmembrane region" description="Helical" evidence="5">
    <location>
        <begin position="117"/>
        <end position="140"/>
    </location>
</feature>
<keyword evidence="2" id="KW-0540">Nuclease</keyword>
<keyword evidence="4" id="KW-0460">Magnesium</keyword>